<evidence type="ECO:0000313" key="2">
    <source>
        <dbReference type="EMBL" id="TYS48556.1"/>
    </source>
</evidence>
<name>A0A5D4RFD6_9BACI</name>
<dbReference type="InterPro" id="IPR046192">
    <property type="entry name" value="DUF6220"/>
</dbReference>
<proteinExistence type="predicted"/>
<reference evidence="2 3" key="1">
    <citation type="submission" date="2019-08" db="EMBL/GenBank/DDBJ databases">
        <title>Bacillus genomes from the desert of Cuatro Cienegas, Coahuila.</title>
        <authorList>
            <person name="Olmedo-Alvarez G."/>
        </authorList>
    </citation>
    <scope>NUCLEOTIDE SEQUENCE [LARGE SCALE GENOMIC DNA]</scope>
    <source>
        <strain evidence="2 3">CH446_14T</strain>
    </source>
</reference>
<keyword evidence="1" id="KW-0812">Transmembrane</keyword>
<feature type="transmembrane region" description="Helical" evidence="1">
    <location>
        <begin position="21"/>
        <end position="43"/>
    </location>
</feature>
<dbReference type="Pfam" id="PF19728">
    <property type="entry name" value="DUF6220"/>
    <property type="match status" value="1"/>
</dbReference>
<keyword evidence="1" id="KW-0472">Membrane</keyword>
<sequence length="150" mass="16462">MFTESIEGGFVMKESSLRFRAGGMAFVVFSILFPVCVLTQLYIAGVAVFVNPVSWVRHVGFVHLFGFSLPLLMLIAAFIGGLPRSILGQVLGVMLSIFLMYFTANITGTLPWAGALHPVIAVIILIQSLLIVKSAWGLLFPNRKREGFEE</sequence>
<comment type="caution">
    <text evidence="2">The sequence shown here is derived from an EMBL/GenBank/DDBJ whole genome shotgun (WGS) entry which is preliminary data.</text>
</comment>
<dbReference type="EMBL" id="VTER01000005">
    <property type="protein sequence ID" value="TYS48556.1"/>
    <property type="molecule type" value="Genomic_DNA"/>
</dbReference>
<protein>
    <submittedName>
        <fullName evidence="2">Uncharacterized protein</fullName>
    </submittedName>
</protein>
<feature type="transmembrane region" description="Helical" evidence="1">
    <location>
        <begin position="116"/>
        <end position="140"/>
    </location>
</feature>
<accession>A0A5D4RFD6</accession>
<organism evidence="2 3">
    <name type="scientific">Bacillus infantis</name>
    <dbReference type="NCBI Taxonomy" id="324767"/>
    <lineage>
        <taxon>Bacteria</taxon>
        <taxon>Bacillati</taxon>
        <taxon>Bacillota</taxon>
        <taxon>Bacilli</taxon>
        <taxon>Bacillales</taxon>
        <taxon>Bacillaceae</taxon>
        <taxon>Bacillus</taxon>
    </lineage>
</organism>
<evidence type="ECO:0000313" key="3">
    <source>
        <dbReference type="Proteomes" id="UP000322139"/>
    </source>
</evidence>
<gene>
    <name evidence="2" type="ORF">FZD51_10555</name>
</gene>
<dbReference type="AlphaFoldDB" id="A0A5D4RFD6"/>
<feature type="transmembrane region" description="Helical" evidence="1">
    <location>
        <begin position="55"/>
        <end position="79"/>
    </location>
</feature>
<dbReference type="Proteomes" id="UP000322139">
    <property type="component" value="Unassembled WGS sequence"/>
</dbReference>
<evidence type="ECO:0000256" key="1">
    <source>
        <dbReference type="SAM" id="Phobius"/>
    </source>
</evidence>
<keyword evidence="1" id="KW-1133">Transmembrane helix</keyword>
<feature type="transmembrane region" description="Helical" evidence="1">
    <location>
        <begin position="86"/>
        <end position="104"/>
    </location>
</feature>